<sequence length="261" mass="27578">MPKIEKTRAIVESGETYDGKIIPTVKAEINRPVQIYDGATVQGSVYGETVSIEGGTVEGSVMGAESVEFDGGSVHGDVGSDGKVVGSKATIHGTVSGTRIRLEDSIIYGNVVGADVILENCAVVGIVTAERKLHAKNTLMYTFKSYETTKLMNVSTVLPQAIIGTELKLADPVSVTGLGELELPEGRLPAMDNDDIIKIDGSTYLSLSPRILNLETVKKRLDKLEGALEQVATATSAAEVPPASKLLHTLGVDKSEFPPVV</sequence>
<gene>
    <name evidence="1" type="ordered locus">Nmlp_1929</name>
</gene>
<keyword evidence="2" id="KW-1185">Reference proteome</keyword>
<dbReference type="EMBL" id="HF582854">
    <property type="protein sequence ID" value="CCQ36117.1"/>
    <property type="molecule type" value="Genomic_DNA"/>
</dbReference>
<name>M1XPW6_NATM8</name>
<dbReference type="STRING" id="268739.Nmlp_1929"/>
<proteinExistence type="predicted"/>
<dbReference type="RefSeq" id="WP_015408936.1">
    <property type="nucleotide sequence ID" value="NC_020388.1"/>
</dbReference>
<dbReference type="OrthoDB" id="350937at2157"/>
<protein>
    <submittedName>
        <fullName evidence="1">Uncharacterized protein</fullName>
    </submittedName>
</protein>
<dbReference type="GeneID" id="42101578"/>
<dbReference type="eggNOG" id="arCOG02471">
    <property type="taxonomic scope" value="Archaea"/>
</dbReference>
<reference evidence="1 2" key="1">
    <citation type="journal article" date="2013" name="Genome Announc.">
        <title>Genome of the haloarchaeon Natronomonas moolapensis, a neutrophilic member of a previously haloalkaliphilic genus.</title>
        <authorList>
            <person name="Dyall-Smith M.L."/>
            <person name="Pfeiffer F."/>
            <person name="Oberwinkler T."/>
            <person name="Klee K."/>
            <person name="Rampp M."/>
            <person name="Palm P."/>
            <person name="Gross K."/>
            <person name="Schuster S.C."/>
            <person name="Oesterhelt D."/>
        </authorList>
    </citation>
    <scope>NUCLEOTIDE SEQUENCE [LARGE SCALE GENOMIC DNA]</scope>
    <source>
        <strain evidence="2">DSM 18674 / JCM 14361 / 8.8.11</strain>
    </source>
</reference>
<organism evidence="1 2">
    <name type="scientific">Natronomonas moolapensis (strain DSM 18674 / CECT 7526 / JCM 14361 / 8.8.11)</name>
    <dbReference type="NCBI Taxonomy" id="268739"/>
    <lineage>
        <taxon>Archaea</taxon>
        <taxon>Methanobacteriati</taxon>
        <taxon>Methanobacteriota</taxon>
        <taxon>Stenosarchaea group</taxon>
        <taxon>Halobacteria</taxon>
        <taxon>Halobacteriales</taxon>
        <taxon>Natronomonadaceae</taxon>
        <taxon>Natronomonas</taxon>
    </lineage>
</organism>
<dbReference type="AlphaFoldDB" id="M1XPW6"/>
<evidence type="ECO:0000313" key="1">
    <source>
        <dbReference type="EMBL" id="CCQ36117.1"/>
    </source>
</evidence>
<dbReference type="HOGENOM" id="CLU_1064030_0_0_2"/>
<dbReference type="KEGG" id="nmo:Nmlp_1929"/>
<dbReference type="Proteomes" id="UP000011867">
    <property type="component" value="Chromosome"/>
</dbReference>
<evidence type="ECO:0000313" key="2">
    <source>
        <dbReference type="Proteomes" id="UP000011867"/>
    </source>
</evidence>
<accession>M1XPW6</accession>